<reference evidence="3 4" key="1">
    <citation type="submission" date="2020-04" db="EMBL/GenBank/DDBJ databases">
        <authorList>
            <person name="Laetsch R D."/>
            <person name="Stevens L."/>
            <person name="Kumar S."/>
            <person name="Blaxter L. M."/>
        </authorList>
    </citation>
    <scope>NUCLEOTIDE SEQUENCE [LARGE SCALE GENOMIC DNA]</scope>
</reference>
<keyword evidence="1" id="KW-0812">Transmembrane</keyword>
<feature type="transmembrane region" description="Helical" evidence="1">
    <location>
        <begin position="26"/>
        <end position="45"/>
    </location>
</feature>
<dbReference type="Proteomes" id="UP000494206">
    <property type="component" value="Unassembled WGS sequence"/>
</dbReference>
<keyword evidence="2" id="KW-0732">Signal</keyword>
<gene>
    <name evidence="3" type="ORF">CBOVIS_LOCUS314</name>
</gene>
<evidence type="ECO:0000313" key="4">
    <source>
        <dbReference type="Proteomes" id="UP000494206"/>
    </source>
</evidence>
<name>A0A8S1E922_9PELO</name>
<keyword evidence="4" id="KW-1185">Reference proteome</keyword>
<organism evidence="3 4">
    <name type="scientific">Caenorhabditis bovis</name>
    <dbReference type="NCBI Taxonomy" id="2654633"/>
    <lineage>
        <taxon>Eukaryota</taxon>
        <taxon>Metazoa</taxon>
        <taxon>Ecdysozoa</taxon>
        <taxon>Nematoda</taxon>
        <taxon>Chromadorea</taxon>
        <taxon>Rhabditida</taxon>
        <taxon>Rhabditina</taxon>
        <taxon>Rhabditomorpha</taxon>
        <taxon>Rhabditoidea</taxon>
        <taxon>Rhabditidae</taxon>
        <taxon>Peloderinae</taxon>
        <taxon>Caenorhabditis</taxon>
    </lineage>
</organism>
<evidence type="ECO:0000256" key="1">
    <source>
        <dbReference type="SAM" id="Phobius"/>
    </source>
</evidence>
<dbReference type="AlphaFoldDB" id="A0A8S1E922"/>
<comment type="caution">
    <text evidence="3">The sequence shown here is derived from an EMBL/GenBank/DDBJ whole genome shotgun (WGS) entry which is preliminary data.</text>
</comment>
<sequence>MLPGILMLSLVHVTDASTIGSVMFLPHLIVPILIVIMLLIVGMIFKCLKTPEQSPNIVQYRVFDESTL</sequence>
<accession>A0A8S1E922</accession>
<feature type="chain" id="PRO_5035928700" evidence="2">
    <location>
        <begin position="17"/>
        <end position="68"/>
    </location>
</feature>
<keyword evidence="1" id="KW-1133">Transmembrane helix</keyword>
<evidence type="ECO:0000256" key="2">
    <source>
        <dbReference type="SAM" id="SignalP"/>
    </source>
</evidence>
<feature type="signal peptide" evidence="2">
    <location>
        <begin position="1"/>
        <end position="16"/>
    </location>
</feature>
<dbReference type="EMBL" id="CADEPM010000001">
    <property type="protein sequence ID" value="CAB3396809.1"/>
    <property type="molecule type" value="Genomic_DNA"/>
</dbReference>
<keyword evidence="1" id="KW-0472">Membrane</keyword>
<evidence type="ECO:0000313" key="3">
    <source>
        <dbReference type="EMBL" id="CAB3396809.1"/>
    </source>
</evidence>
<proteinExistence type="predicted"/>
<protein>
    <submittedName>
        <fullName evidence="3">Uncharacterized protein</fullName>
    </submittedName>
</protein>